<dbReference type="InterPro" id="IPR015240">
    <property type="entry name" value="tRNA_sdUridine_synth_fam1_C"/>
</dbReference>
<dbReference type="Pfam" id="PF09157">
    <property type="entry name" value="TruB-C_2"/>
    <property type="match status" value="1"/>
</dbReference>
<accession>A0A9X2BZK4</accession>
<dbReference type="GO" id="GO:1990481">
    <property type="term" value="P:mRNA pseudouridine synthesis"/>
    <property type="evidence" value="ECO:0007669"/>
    <property type="project" value="TreeGrafter"/>
</dbReference>
<evidence type="ECO:0000313" key="10">
    <source>
        <dbReference type="Proteomes" id="UP001139353"/>
    </source>
</evidence>
<comment type="similarity">
    <text evidence="2 5">Belongs to the pseudouridine synthase TruB family. Type 1 subfamily.</text>
</comment>
<dbReference type="SUPFAM" id="SSF55120">
    <property type="entry name" value="Pseudouridine synthase"/>
    <property type="match status" value="1"/>
</dbReference>
<protein>
    <recommendedName>
        <fullName evidence="5">tRNA pseudouridine synthase B</fullName>
        <ecNumber evidence="5">5.4.99.25</ecNumber>
    </recommendedName>
    <alternativeName>
        <fullName evidence="5">tRNA pseudouridine(55) synthase</fullName>
        <shortName evidence="5">Psi55 synthase</shortName>
    </alternativeName>
    <alternativeName>
        <fullName evidence="5">tRNA pseudouridylate synthase</fullName>
    </alternativeName>
    <alternativeName>
        <fullName evidence="5">tRNA-uridine isomerase</fullName>
    </alternativeName>
</protein>
<comment type="catalytic activity">
    <reaction evidence="1 5">
        <text>uridine(55) in tRNA = pseudouridine(55) in tRNA</text>
        <dbReference type="Rhea" id="RHEA:42532"/>
        <dbReference type="Rhea" id="RHEA-COMP:10101"/>
        <dbReference type="Rhea" id="RHEA-COMP:10102"/>
        <dbReference type="ChEBI" id="CHEBI:65314"/>
        <dbReference type="ChEBI" id="CHEBI:65315"/>
        <dbReference type="EC" id="5.4.99.25"/>
    </reaction>
</comment>
<feature type="active site" description="Nucleophile" evidence="5">
    <location>
        <position position="71"/>
    </location>
</feature>
<gene>
    <name evidence="5 9" type="primary">truB</name>
    <name evidence="9" type="ORF">LPC04_12010</name>
</gene>
<comment type="caution">
    <text evidence="9">The sequence shown here is derived from an EMBL/GenBank/DDBJ whole genome shotgun (WGS) entry which is preliminary data.</text>
</comment>
<evidence type="ECO:0000256" key="1">
    <source>
        <dbReference type="ARBA" id="ARBA00000385"/>
    </source>
</evidence>
<dbReference type="Gene3D" id="3.30.2350.10">
    <property type="entry name" value="Pseudouridine synthase"/>
    <property type="match status" value="1"/>
</dbReference>
<evidence type="ECO:0000256" key="2">
    <source>
        <dbReference type="ARBA" id="ARBA00005642"/>
    </source>
</evidence>
<name>A0A9X2BZK4_9BURK</name>
<keyword evidence="10" id="KW-1185">Reference proteome</keyword>
<dbReference type="FunFam" id="3.30.2350.10:FF:000011">
    <property type="entry name" value="tRNA pseudouridine synthase B"/>
    <property type="match status" value="1"/>
</dbReference>
<dbReference type="Proteomes" id="UP001139353">
    <property type="component" value="Unassembled WGS sequence"/>
</dbReference>
<dbReference type="HAMAP" id="MF_01080">
    <property type="entry name" value="TruB_bact"/>
    <property type="match status" value="1"/>
</dbReference>
<dbReference type="NCBIfam" id="TIGR00431">
    <property type="entry name" value="TruB"/>
    <property type="match status" value="1"/>
</dbReference>
<dbReference type="GO" id="GO:0160148">
    <property type="term" value="F:tRNA pseudouridine(55) synthase activity"/>
    <property type="evidence" value="ECO:0007669"/>
    <property type="project" value="UniProtKB-EC"/>
</dbReference>
<reference evidence="9" key="1">
    <citation type="submission" date="2021-11" db="EMBL/GenBank/DDBJ databases">
        <title>BS-T2-15 a new species belonging to the Comamonadaceae family isolated from the soil of a French oak forest.</title>
        <authorList>
            <person name="Mieszkin S."/>
            <person name="Alain K."/>
        </authorList>
    </citation>
    <scope>NUCLEOTIDE SEQUENCE</scope>
    <source>
        <strain evidence="9">BS-T2-15</strain>
    </source>
</reference>
<dbReference type="GO" id="GO:0031119">
    <property type="term" value="P:tRNA pseudouridine synthesis"/>
    <property type="evidence" value="ECO:0007669"/>
    <property type="project" value="UniProtKB-UniRule"/>
</dbReference>
<organism evidence="9 10">
    <name type="scientific">Scleromatobacter humisilvae</name>
    <dbReference type="NCBI Taxonomy" id="2897159"/>
    <lineage>
        <taxon>Bacteria</taxon>
        <taxon>Pseudomonadati</taxon>
        <taxon>Pseudomonadota</taxon>
        <taxon>Betaproteobacteria</taxon>
        <taxon>Burkholderiales</taxon>
        <taxon>Sphaerotilaceae</taxon>
        <taxon>Scleromatobacter</taxon>
    </lineage>
</organism>
<feature type="domain" description="tRNA pseudouridine synthase II TruB subfamily 1 C-terminal" evidence="7">
    <location>
        <begin position="268"/>
        <end position="323"/>
    </location>
</feature>
<evidence type="ECO:0000256" key="4">
    <source>
        <dbReference type="ARBA" id="ARBA00023235"/>
    </source>
</evidence>
<evidence type="ECO:0000259" key="6">
    <source>
        <dbReference type="Pfam" id="PF01509"/>
    </source>
</evidence>
<dbReference type="Pfam" id="PF16198">
    <property type="entry name" value="TruB_C_2"/>
    <property type="match status" value="1"/>
</dbReference>
<dbReference type="InterPro" id="IPR002501">
    <property type="entry name" value="PsdUridine_synth_N"/>
</dbReference>
<feature type="domain" description="Pseudouridine synthase II N-terminal" evidence="6">
    <location>
        <begin position="56"/>
        <end position="206"/>
    </location>
</feature>
<evidence type="ECO:0000256" key="3">
    <source>
        <dbReference type="ARBA" id="ARBA00022694"/>
    </source>
</evidence>
<evidence type="ECO:0000259" key="8">
    <source>
        <dbReference type="Pfam" id="PF16198"/>
    </source>
</evidence>
<keyword evidence="4 5" id="KW-0413">Isomerase</keyword>
<dbReference type="AlphaFoldDB" id="A0A9X2BZK4"/>
<dbReference type="PANTHER" id="PTHR13767:SF2">
    <property type="entry name" value="PSEUDOURIDYLATE SYNTHASE TRUB1"/>
    <property type="match status" value="1"/>
</dbReference>
<dbReference type="Pfam" id="PF01509">
    <property type="entry name" value="TruB_N"/>
    <property type="match status" value="1"/>
</dbReference>
<dbReference type="CDD" id="cd02573">
    <property type="entry name" value="PseudoU_synth_EcTruB"/>
    <property type="match status" value="1"/>
</dbReference>
<sequence length="341" mass="36861">MTELQPVTSTDAAAAPAAARASRPARVKIVRRPVHGVLLLDKPPGLSSNDALQKAKWLLRAEKAGHTGTLDPLATGLLPLCFGAATKFAQVSLDSDKAYRATLRFGQTTRTGDAEGDVLQERPVAFNRDALEAACARWTGAIKQLPPMYSALKHNGKALYEYARDGVEIERAERDVTIHTIAIVDWHHENPETATIDVRCSKGTYIRTLAESIGETLGCGAHLTGLRRTASGPLTLDRAITLEALEAMPEAERESCLAAPDTLLAEWPAVRLDANEAARFLTGLRRRTSEPDCAHLRVYGPEPHALLGSAHITAGELIADRLLSPTEVQGLLNELNLPRTL</sequence>
<dbReference type="RefSeq" id="WP_275682456.1">
    <property type="nucleotide sequence ID" value="NZ_JAJLJH010000002.1"/>
</dbReference>
<evidence type="ECO:0000313" key="9">
    <source>
        <dbReference type="EMBL" id="MCK9686432.1"/>
    </source>
</evidence>
<dbReference type="PANTHER" id="PTHR13767">
    <property type="entry name" value="TRNA-PSEUDOURIDINE SYNTHASE"/>
    <property type="match status" value="1"/>
</dbReference>
<dbReference type="EC" id="5.4.99.25" evidence="5"/>
<keyword evidence="3 5" id="KW-0819">tRNA processing</keyword>
<dbReference type="EMBL" id="JAJLJH010000002">
    <property type="protein sequence ID" value="MCK9686432.1"/>
    <property type="molecule type" value="Genomic_DNA"/>
</dbReference>
<dbReference type="InterPro" id="IPR020103">
    <property type="entry name" value="PsdUridine_synth_cat_dom_sf"/>
</dbReference>
<dbReference type="InterPro" id="IPR032819">
    <property type="entry name" value="TruB_C"/>
</dbReference>
<proteinExistence type="inferred from homology"/>
<feature type="domain" description="tRNA pseudouridylate synthase B C-terminal" evidence="8">
    <location>
        <begin position="207"/>
        <end position="250"/>
    </location>
</feature>
<evidence type="ECO:0000259" key="7">
    <source>
        <dbReference type="Pfam" id="PF09157"/>
    </source>
</evidence>
<dbReference type="GO" id="GO:0003723">
    <property type="term" value="F:RNA binding"/>
    <property type="evidence" value="ECO:0007669"/>
    <property type="project" value="InterPro"/>
</dbReference>
<dbReference type="InterPro" id="IPR014780">
    <property type="entry name" value="tRNA_psdUridine_synth_TruB"/>
</dbReference>
<comment type="function">
    <text evidence="5">Responsible for synthesis of pseudouridine from uracil-55 in the psi GC loop of transfer RNAs.</text>
</comment>
<evidence type="ECO:0000256" key="5">
    <source>
        <dbReference type="HAMAP-Rule" id="MF_01080"/>
    </source>
</evidence>